<name>A0A7J7LZ65_9MAGN</name>
<dbReference type="OrthoDB" id="1923470at2759"/>
<keyword evidence="3" id="KW-0238">DNA-binding</keyword>
<dbReference type="GO" id="GO:0003700">
    <property type="term" value="F:DNA-binding transcription factor activity"/>
    <property type="evidence" value="ECO:0007669"/>
    <property type="project" value="InterPro"/>
</dbReference>
<evidence type="ECO:0000256" key="5">
    <source>
        <dbReference type="ARBA" id="ARBA00023242"/>
    </source>
</evidence>
<dbReference type="GO" id="GO:0005634">
    <property type="term" value="C:nucleus"/>
    <property type="evidence" value="ECO:0007669"/>
    <property type="project" value="UniProtKB-SubCell"/>
</dbReference>
<evidence type="ECO:0000256" key="3">
    <source>
        <dbReference type="ARBA" id="ARBA00023125"/>
    </source>
</evidence>
<dbReference type="PANTHER" id="PTHR31072">
    <property type="entry name" value="TRANSCRIPTION FACTOR TCP4-RELATED"/>
    <property type="match status" value="1"/>
</dbReference>
<comment type="subcellular location">
    <subcellularLocation>
        <location evidence="1">Nucleus</location>
    </subcellularLocation>
</comment>
<evidence type="ECO:0000256" key="4">
    <source>
        <dbReference type="ARBA" id="ARBA00023163"/>
    </source>
</evidence>
<dbReference type="GO" id="GO:0043565">
    <property type="term" value="F:sequence-specific DNA binding"/>
    <property type="evidence" value="ECO:0007669"/>
    <property type="project" value="TreeGrafter"/>
</dbReference>
<evidence type="ECO:0000256" key="6">
    <source>
        <dbReference type="SAM" id="MobiDB-lite"/>
    </source>
</evidence>
<comment type="caution">
    <text evidence="8">The sequence shown here is derived from an EMBL/GenBank/DDBJ whole genome shotgun (WGS) entry which is preliminary data.</text>
</comment>
<keyword evidence="2" id="KW-0805">Transcription regulation</keyword>
<gene>
    <name evidence="8" type="ORF">GIB67_014483</name>
</gene>
<reference evidence="8 9" key="1">
    <citation type="journal article" date="2020" name="IScience">
        <title>Genome Sequencing of the Endangered Kingdonia uniflora (Circaeasteraceae, Ranunculales) Reveals Potential Mechanisms of Evolutionary Specialization.</title>
        <authorList>
            <person name="Sun Y."/>
            <person name="Deng T."/>
            <person name="Zhang A."/>
            <person name="Moore M.J."/>
            <person name="Landis J.B."/>
            <person name="Lin N."/>
            <person name="Zhang H."/>
            <person name="Zhang X."/>
            <person name="Huang J."/>
            <person name="Zhang X."/>
            <person name="Sun H."/>
            <person name="Wang H."/>
        </authorList>
    </citation>
    <scope>NUCLEOTIDE SEQUENCE [LARGE SCALE GENOMIC DNA]</scope>
    <source>
        <strain evidence="8">TB1705</strain>
        <tissue evidence="8">Leaf</tissue>
    </source>
</reference>
<evidence type="ECO:0000313" key="9">
    <source>
        <dbReference type="Proteomes" id="UP000541444"/>
    </source>
</evidence>
<evidence type="ECO:0000259" key="7">
    <source>
        <dbReference type="PROSITE" id="PS51369"/>
    </source>
</evidence>
<dbReference type="PROSITE" id="PS51369">
    <property type="entry name" value="TCP"/>
    <property type="match status" value="1"/>
</dbReference>
<dbReference type="Pfam" id="PF03634">
    <property type="entry name" value="TCP"/>
    <property type="match status" value="1"/>
</dbReference>
<dbReference type="PANTHER" id="PTHR31072:SF105">
    <property type="entry name" value="TCP DOMAIN-CONTAINING PROTEIN"/>
    <property type="match status" value="1"/>
</dbReference>
<evidence type="ECO:0000256" key="1">
    <source>
        <dbReference type="ARBA" id="ARBA00004123"/>
    </source>
</evidence>
<dbReference type="Proteomes" id="UP000541444">
    <property type="component" value="Unassembled WGS sequence"/>
</dbReference>
<keyword evidence="4" id="KW-0804">Transcription</keyword>
<feature type="region of interest" description="Disordered" evidence="6">
    <location>
        <begin position="1"/>
        <end position="61"/>
    </location>
</feature>
<keyword evidence="5" id="KW-0539">Nucleus</keyword>
<protein>
    <recommendedName>
        <fullName evidence="7">TCP domain-containing protein</fullName>
    </recommendedName>
</protein>
<feature type="domain" description="TCP" evidence="7">
    <location>
        <begin position="97"/>
        <end position="151"/>
    </location>
</feature>
<evidence type="ECO:0000313" key="8">
    <source>
        <dbReference type="EMBL" id="KAF6147903.1"/>
    </source>
</evidence>
<dbReference type="EMBL" id="JACGCM010001872">
    <property type="protein sequence ID" value="KAF6147903.1"/>
    <property type="molecule type" value="Genomic_DNA"/>
</dbReference>
<feature type="region of interest" description="Disordered" evidence="6">
    <location>
        <begin position="422"/>
        <end position="463"/>
    </location>
</feature>
<dbReference type="InterPro" id="IPR005333">
    <property type="entry name" value="Transcription_factor_TCP"/>
</dbReference>
<evidence type="ECO:0000256" key="2">
    <source>
        <dbReference type="ARBA" id="ARBA00023015"/>
    </source>
</evidence>
<dbReference type="InterPro" id="IPR017887">
    <property type="entry name" value="TF_TCP_subgr"/>
</dbReference>
<proteinExistence type="predicted"/>
<organism evidence="8 9">
    <name type="scientific">Kingdonia uniflora</name>
    <dbReference type="NCBI Taxonomy" id="39325"/>
    <lineage>
        <taxon>Eukaryota</taxon>
        <taxon>Viridiplantae</taxon>
        <taxon>Streptophyta</taxon>
        <taxon>Embryophyta</taxon>
        <taxon>Tracheophyta</taxon>
        <taxon>Spermatophyta</taxon>
        <taxon>Magnoliopsida</taxon>
        <taxon>Ranunculales</taxon>
        <taxon>Circaeasteraceae</taxon>
        <taxon>Kingdonia</taxon>
    </lineage>
</organism>
<sequence length="463" mass="48202">MEQTEPQNSSSSSELHHHHHQQHQQQSSFPFEHRPGPGPGPFMTTQGGGGGGSTATSVGTPPSLVDASLAISTKPPSGAGALTVAATTTTGAVKRSSKDRHTKVDGRGRRIRMPAVCAARVFQLTRELGHKSDGETIEWLLQHAEPSIIAATGTGTIPANFSTLNVSLRSGGGTSMSAPPSKSLSHSFHGALALAHSSSDPGISHSDMLGFHQHQQQHQLLLSADQIGEALPGSGSGGGGGGETTDSYLRKRYREDLFKEDSQPLASKSARNDQEQASATMGAATTLGTGMVGGLVRPGTAMWAVAPAPNTSGGGAFWMLPASTPTMVGVGAIATPTGTGPGPNNSPPMWTFPTTGGQYQRINFSTGLDFQGAARVNPMMLQQPQSLMVAAGASQHLGLGMSETNLGMLAAFNAYSSNRSGFNMNSAQHQPMDHNHNHNHNQQVHSHHSEASDSGDENPTKSQ</sequence>
<feature type="region of interest" description="Disordered" evidence="6">
    <location>
        <begin position="258"/>
        <end position="279"/>
    </location>
</feature>
<dbReference type="AlphaFoldDB" id="A0A7J7LZ65"/>
<accession>A0A7J7LZ65</accession>
<keyword evidence="9" id="KW-1185">Reference proteome</keyword>